<dbReference type="RefSeq" id="WP_111287582.1">
    <property type="nucleotide sequence ID" value="NZ_QLIN01000014.1"/>
</dbReference>
<dbReference type="InterPro" id="IPR000073">
    <property type="entry name" value="AB_hydrolase_1"/>
</dbReference>
<dbReference type="PANTHER" id="PTHR43194:SF2">
    <property type="entry name" value="PEROXISOMAL MEMBRANE PROTEIN LPX1"/>
    <property type="match status" value="1"/>
</dbReference>
<sequence length="413" mass="44880">MTAFISLKERLVNAYPDPELRRLAPGLSITVELGIGSQRTGLTIADGHLFKGFSGDPSIRIEATEAQWEHVLCTPPVATYHSFTALQIANPAFEVSGDAQLIAQARPFLERLFELITLSPAAPAAPVERSISQIQGQYAAVSIAGEEYEIYYEVAGEGVPLLFLHTAGADGRQYFGQMADIEMARQFRMYAIDLPFHGKSMPPRGWDGASYLLTSERYLQWCTAFIEQVIGRAAIVVGGSMGAAMSLVLAAQRPEHLVGVVALEPPFQSRGRRNPYQNHVQVHGGLHNGAYVRGLMSPTSPIADRRRASWIYSQGGPGVYPGDLAFYSDEFDGALTAPLIDASRTPVALLSGNYDYSATPADGAKLAKLIPGALHLVMDGLGHFPMTEHPDNFRPYLMQGLEHVLKQAKESGI</sequence>
<dbReference type="Proteomes" id="UP000249493">
    <property type="component" value="Unassembled WGS sequence"/>
</dbReference>
<dbReference type="AlphaFoldDB" id="A0A327MQR7"/>
<proteinExistence type="predicted"/>
<evidence type="ECO:0000313" key="2">
    <source>
        <dbReference type="EMBL" id="RAI64789.1"/>
    </source>
</evidence>
<evidence type="ECO:0000259" key="1">
    <source>
        <dbReference type="Pfam" id="PF00561"/>
    </source>
</evidence>
<name>A0A327MQR7_PSEFL</name>
<feature type="domain" description="AB hydrolase-1" evidence="1">
    <location>
        <begin position="160"/>
        <end position="390"/>
    </location>
</feature>
<keyword evidence="2" id="KW-0378">Hydrolase</keyword>
<dbReference type="InterPro" id="IPR029058">
    <property type="entry name" value="AB_hydrolase_fold"/>
</dbReference>
<dbReference type="InterPro" id="IPR050228">
    <property type="entry name" value="Carboxylesterase_BioH"/>
</dbReference>
<protein>
    <submittedName>
        <fullName evidence="2">Alpha/beta hydrolase</fullName>
    </submittedName>
</protein>
<comment type="caution">
    <text evidence="2">The sequence shown here is derived from an EMBL/GenBank/DDBJ whole genome shotgun (WGS) entry which is preliminary data.</text>
</comment>
<organism evidence="2 3">
    <name type="scientific">Pseudomonas fluorescens</name>
    <dbReference type="NCBI Taxonomy" id="294"/>
    <lineage>
        <taxon>Bacteria</taxon>
        <taxon>Pseudomonadati</taxon>
        <taxon>Pseudomonadota</taxon>
        <taxon>Gammaproteobacteria</taxon>
        <taxon>Pseudomonadales</taxon>
        <taxon>Pseudomonadaceae</taxon>
        <taxon>Pseudomonas</taxon>
    </lineage>
</organism>
<gene>
    <name evidence="2" type="ORF">DOZ80_25315</name>
</gene>
<dbReference type="PANTHER" id="PTHR43194">
    <property type="entry name" value="HYDROLASE ALPHA/BETA FOLD FAMILY"/>
    <property type="match status" value="1"/>
</dbReference>
<dbReference type="EMBL" id="QLIN01000014">
    <property type="protein sequence ID" value="RAI64789.1"/>
    <property type="molecule type" value="Genomic_DNA"/>
</dbReference>
<accession>A0A327MQR7</accession>
<evidence type="ECO:0000313" key="3">
    <source>
        <dbReference type="Proteomes" id="UP000249493"/>
    </source>
</evidence>
<reference evidence="2 3" key="1">
    <citation type="submission" date="2018-06" db="EMBL/GenBank/DDBJ databases">
        <authorList>
            <person name="Zhirakovskaya E."/>
        </authorList>
    </citation>
    <scope>NUCLEOTIDE SEQUENCE [LARGE SCALE GENOMIC DNA]</scope>
    <source>
        <strain evidence="2 3">LY3</strain>
    </source>
</reference>
<dbReference type="Gene3D" id="3.40.50.1820">
    <property type="entry name" value="alpha/beta hydrolase"/>
    <property type="match status" value="1"/>
</dbReference>
<dbReference type="GO" id="GO:0016787">
    <property type="term" value="F:hydrolase activity"/>
    <property type="evidence" value="ECO:0007669"/>
    <property type="project" value="UniProtKB-KW"/>
</dbReference>
<dbReference type="SUPFAM" id="SSF53474">
    <property type="entry name" value="alpha/beta-Hydrolases"/>
    <property type="match status" value="1"/>
</dbReference>
<dbReference type="Pfam" id="PF00561">
    <property type="entry name" value="Abhydrolase_1"/>
    <property type="match status" value="1"/>
</dbReference>